<sequence>MDVDIGIRKDLQPQYTGEEIAVFLILNYLQNDKNENLFISVDAIGYFLTGKFIDSQIDKNLIKGIKKGFEGLKKEEDVSILDQNRNNYIINSKSCRVDTKKNNFIIVHLWEIQKYFPL</sequence>
<organism evidence="1 2">
    <name type="scientific">Sporofaciens musculi</name>
    <dbReference type="NCBI Taxonomy" id="2681861"/>
    <lineage>
        <taxon>Bacteria</taxon>
        <taxon>Bacillati</taxon>
        <taxon>Bacillota</taxon>
        <taxon>Clostridia</taxon>
        <taxon>Lachnospirales</taxon>
        <taxon>Lachnospiraceae</taxon>
        <taxon>Sporofaciens</taxon>
    </lineage>
</organism>
<dbReference type="EMBL" id="WUQX01000001">
    <property type="protein sequence ID" value="MXP76249.1"/>
    <property type="molecule type" value="Genomic_DNA"/>
</dbReference>
<proteinExistence type="predicted"/>
<protein>
    <submittedName>
        <fullName evidence="1">Uncharacterized protein</fullName>
    </submittedName>
</protein>
<dbReference type="AlphaFoldDB" id="A0A7X3MH12"/>
<accession>A0A7X3MH12</accession>
<reference evidence="1 2" key="1">
    <citation type="submission" date="2019-12" db="EMBL/GenBank/DDBJ databases">
        <title>Sporaefaciens musculi gen. nov., sp. nov., a novel bacterium isolated from the caecum of an obese mouse.</title>
        <authorList>
            <person name="Rasmussen T.S."/>
            <person name="Streidl T."/>
            <person name="Hitch T.C.A."/>
            <person name="Wortmann E."/>
            <person name="Deptula P."/>
            <person name="Hansen M."/>
            <person name="Nielsen D.S."/>
            <person name="Clavel T."/>
            <person name="Vogensen F.K."/>
        </authorList>
    </citation>
    <scope>NUCLEOTIDE SEQUENCE [LARGE SCALE GENOMIC DNA]</scope>
    <source>
        <strain evidence="1 2">WCA-9-b2</strain>
    </source>
</reference>
<evidence type="ECO:0000313" key="2">
    <source>
        <dbReference type="Proteomes" id="UP000460412"/>
    </source>
</evidence>
<dbReference type="Proteomes" id="UP000460412">
    <property type="component" value="Unassembled WGS sequence"/>
</dbReference>
<dbReference type="RefSeq" id="WP_159751401.1">
    <property type="nucleotide sequence ID" value="NZ_WUQX01000001.1"/>
</dbReference>
<keyword evidence="2" id="KW-1185">Reference proteome</keyword>
<evidence type="ECO:0000313" key="1">
    <source>
        <dbReference type="EMBL" id="MXP76249.1"/>
    </source>
</evidence>
<gene>
    <name evidence="1" type="ORF">GN277_12845</name>
</gene>
<name>A0A7X3MH12_9FIRM</name>
<comment type="caution">
    <text evidence="1">The sequence shown here is derived from an EMBL/GenBank/DDBJ whole genome shotgun (WGS) entry which is preliminary data.</text>
</comment>